<feature type="region of interest" description="Disordered" evidence="10">
    <location>
        <begin position="133"/>
        <end position="152"/>
    </location>
</feature>
<dbReference type="AlphaFoldDB" id="A0AAD4H5W6"/>
<evidence type="ECO:0000256" key="4">
    <source>
        <dbReference type="ARBA" id="ARBA00022490"/>
    </source>
</evidence>
<keyword evidence="6" id="KW-0458">Lysosome</keyword>
<comment type="caution">
    <text evidence="12">The sequence shown here is derived from an EMBL/GenBank/DDBJ whole genome shotgun (WGS) entry which is preliminary data.</text>
</comment>
<keyword evidence="5" id="KW-0472">Membrane</keyword>
<dbReference type="Proteomes" id="UP001194580">
    <property type="component" value="Unassembled WGS sequence"/>
</dbReference>
<evidence type="ECO:0000256" key="3">
    <source>
        <dbReference type="ARBA" id="ARBA00004496"/>
    </source>
</evidence>
<dbReference type="SMART" id="SM00584">
    <property type="entry name" value="TLDc"/>
    <property type="match status" value="1"/>
</dbReference>
<gene>
    <name evidence="12" type="ORF">BGZ95_012183</name>
</gene>
<dbReference type="GO" id="GO:0016020">
    <property type="term" value="C:membrane"/>
    <property type="evidence" value="ECO:0007669"/>
    <property type="project" value="UniProtKB-SubCell"/>
</dbReference>
<reference evidence="12" key="1">
    <citation type="journal article" date="2020" name="Fungal Divers.">
        <title>Resolving the Mortierellaceae phylogeny through synthesis of multi-gene phylogenetics and phylogenomics.</title>
        <authorList>
            <person name="Vandepol N."/>
            <person name="Liber J."/>
            <person name="Desiro A."/>
            <person name="Na H."/>
            <person name="Kennedy M."/>
            <person name="Barry K."/>
            <person name="Grigoriev I.V."/>
            <person name="Miller A.N."/>
            <person name="O'Donnell K."/>
            <person name="Stajich J.E."/>
            <person name="Bonito G."/>
        </authorList>
    </citation>
    <scope>NUCLEOTIDE SEQUENCE</scope>
    <source>
        <strain evidence="12">NRRL 28262</strain>
    </source>
</reference>
<proteinExistence type="predicted"/>
<keyword evidence="4" id="KW-0963">Cytoplasm</keyword>
<accession>A0AAD4H5W6</accession>
<evidence type="ECO:0000256" key="5">
    <source>
        <dbReference type="ARBA" id="ARBA00023136"/>
    </source>
</evidence>
<evidence type="ECO:0000256" key="10">
    <source>
        <dbReference type="SAM" id="MobiDB-lite"/>
    </source>
</evidence>
<sequence length="500" mass="55482">MQMHSAIHDSSSPTSDTHSISGAQGNAGAGNRAGRRQGLTRSTSVDSTSRISKYGWVMTIHRLSKTSIEEQAGLSFMLQTHDKSLESFVANVTRAVMVFWLAGEVASWKDISEEDVEGTAGFLLTRHLKKNSGKSEFESDDEDETGGSDRLDKAGQEWLETATKRDAQGQPSGKEMSRSAFLNWYQQTVEYQIMFTILIQNLFLGPSTLTGPDSDTGTTAAATPRKRTKLPAELENKLCQKNYIAPRIKGGIEPAPHYSRLLTAADLFQLRYALPTPIYNMAASTGSTKKGGLEQDLSETRPTPPLRLLFSSKTSGASFSTLLQKITYQGPTLVVMKDEDGYIFGAYADQDWEQGPKFYGTDRSFLFTIRPTFRIYQPSQGINNNFQYLDSGTKTLPNGIGFGGQLRYFGLWLASDFQTGQSAAEPLCSTFQSPRLSKQQNFKLDEMEVWQVHPSTVERDDEPKHSAMDAHPDAVALLEMANRKMYSKDVRAPENVYDSD</sequence>
<dbReference type="PROSITE" id="PS51886">
    <property type="entry name" value="TLDC"/>
    <property type="match status" value="1"/>
</dbReference>
<evidence type="ECO:0000256" key="8">
    <source>
        <dbReference type="ARBA" id="ARBA00041780"/>
    </source>
</evidence>
<protein>
    <recommendedName>
        <fullName evidence="7">MTOR-associated protein MEAK7</fullName>
    </recommendedName>
    <alternativeName>
        <fullName evidence="9">TBC/LysM-associated domain-containing protein 1</fullName>
    </alternativeName>
    <alternativeName>
        <fullName evidence="8">TLD domain-containing protein 1</fullName>
    </alternativeName>
</protein>
<evidence type="ECO:0000256" key="2">
    <source>
        <dbReference type="ARBA" id="ARBA00004371"/>
    </source>
</evidence>
<dbReference type="GO" id="GO:0005737">
    <property type="term" value="C:cytoplasm"/>
    <property type="evidence" value="ECO:0007669"/>
    <property type="project" value="UniProtKB-SubCell"/>
</dbReference>
<organism evidence="12 13">
    <name type="scientific">Linnemannia exigua</name>
    <dbReference type="NCBI Taxonomy" id="604196"/>
    <lineage>
        <taxon>Eukaryota</taxon>
        <taxon>Fungi</taxon>
        <taxon>Fungi incertae sedis</taxon>
        <taxon>Mucoromycota</taxon>
        <taxon>Mortierellomycotina</taxon>
        <taxon>Mortierellomycetes</taxon>
        <taxon>Mortierellales</taxon>
        <taxon>Mortierellaceae</taxon>
        <taxon>Linnemannia</taxon>
    </lineage>
</organism>
<comment type="subcellular location">
    <subcellularLocation>
        <location evidence="3">Cytoplasm</location>
    </subcellularLocation>
    <subcellularLocation>
        <location evidence="2">Lysosome</location>
    </subcellularLocation>
    <subcellularLocation>
        <location evidence="1">Membrane</location>
    </subcellularLocation>
</comment>
<dbReference type="Pfam" id="PF07534">
    <property type="entry name" value="TLD"/>
    <property type="match status" value="1"/>
</dbReference>
<feature type="region of interest" description="Disordered" evidence="10">
    <location>
        <begin position="1"/>
        <end position="46"/>
    </location>
</feature>
<evidence type="ECO:0000256" key="1">
    <source>
        <dbReference type="ARBA" id="ARBA00004370"/>
    </source>
</evidence>
<evidence type="ECO:0000313" key="13">
    <source>
        <dbReference type="Proteomes" id="UP001194580"/>
    </source>
</evidence>
<dbReference type="PANTHER" id="PTHR23354">
    <property type="entry name" value="NUCLEOLAR PROTEIN 7/ESTROGEN RECEPTOR COACTIVATOR-RELATED"/>
    <property type="match status" value="1"/>
</dbReference>
<evidence type="ECO:0000256" key="6">
    <source>
        <dbReference type="ARBA" id="ARBA00023228"/>
    </source>
</evidence>
<evidence type="ECO:0000256" key="9">
    <source>
        <dbReference type="ARBA" id="ARBA00042134"/>
    </source>
</evidence>
<evidence type="ECO:0000313" key="12">
    <source>
        <dbReference type="EMBL" id="KAG0272081.1"/>
    </source>
</evidence>
<dbReference type="EMBL" id="JAAAIL010000998">
    <property type="protein sequence ID" value="KAG0272081.1"/>
    <property type="molecule type" value="Genomic_DNA"/>
</dbReference>
<dbReference type="InterPro" id="IPR006571">
    <property type="entry name" value="TLDc_dom"/>
</dbReference>
<feature type="compositionally biased region" description="Low complexity" evidence="10">
    <location>
        <begin position="8"/>
        <end position="32"/>
    </location>
</feature>
<evidence type="ECO:0000256" key="7">
    <source>
        <dbReference type="ARBA" id="ARBA00039594"/>
    </source>
</evidence>
<dbReference type="GO" id="GO:0005634">
    <property type="term" value="C:nucleus"/>
    <property type="evidence" value="ECO:0007669"/>
    <property type="project" value="TreeGrafter"/>
</dbReference>
<dbReference type="GO" id="GO:0006979">
    <property type="term" value="P:response to oxidative stress"/>
    <property type="evidence" value="ECO:0007669"/>
    <property type="project" value="TreeGrafter"/>
</dbReference>
<dbReference type="PANTHER" id="PTHR23354:SF131">
    <property type="entry name" value="MTOR-ASSOCIATED PROTEIN MEAK7"/>
    <property type="match status" value="1"/>
</dbReference>
<evidence type="ECO:0000259" key="11">
    <source>
        <dbReference type="PROSITE" id="PS51886"/>
    </source>
</evidence>
<name>A0AAD4H5W6_9FUNG</name>
<feature type="domain" description="TLDc" evidence="11">
    <location>
        <begin position="260"/>
        <end position="453"/>
    </location>
</feature>
<keyword evidence="13" id="KW-1185">Reference proteome</keyword>